<dbReference type="Proteomes" id="UP001268819">
    <property type="component" value="Unassembled WGS sequence"/>
</dbReference>
<protein>
    <recommendedName>
        <fullName evidence="4">PE family protein</fullName>
    </recommendedName>
</protein>
<reference evidence="2 3" key="1">
    <citation type="submission" date="2023-07" db="EMBL/GenBank/DDBJ databases">
        <title>Sequencing the genomes of 1000 actinobacteria strains.</title>
        <authorList>
            <person name="Klenk H.-P."/>
        </authorList>
    </citation>
    <scope>NUCLEOTIDE SEQUENCE [LARGE SCALE GENOMIC DNA]</scope>
    <source>
        <strain evidence="2 3">DSM 43749</strain>
    </source>
</reference>
<name>A0ABU1PYI2_9PSEU</name>
<organism evidence="2 3">
    <name type="scientific">Saccharothrix longispora</name>
    <dbReference type="NCBI Taxonomy" id="33920"/>
    <lineage>
        <taxon>Bacteria</taxon>
        <taxon>Bacillati</taxon>
        <taxon>Actinomycetota</taxon>
        <taxon>Actinomycetes</taxon>
        <taxon>Pseudonocardiales</taxon>
        <taxon>Pseudonocardiaceae</taxon>
        <taxon>Saccharothrix</taxon>
    </lineage>
</organism>
<evidence type="ECO:0000313" key="3">
    <source>
        <dbReference type="Proteomes" id="UP001268819"/>
    </source>
</evidence>
<proteinExistence type="predicted"/>
<dbReference type="EMBL" id="JAVDSG010000001">
    <property type="protein sequence ID" value="MDR6595491.1"/>
    <property type="molecule type" value="Genomic_DNA"/>
</dbReference>
<gene>
    <name evidence="2" type="ORF">J2S66_003875</name>
</gene>
<evidence type="ECO:0000256" key="1">
    <source>
        <dbReference type="SAM" id="MobiDB-lite"/>
    </source>
</evidence>
<dbReference type="RefSeq" id="WP_310308550.1">
    <property type="nucleotide sequence ID" value="NZ_BAAAXB010000001.1"/>
</dbReference>
<evidence type="ECO:0008006" key="4">
    <source>
        <dbReference type="Google" id="ProtNLM"/>
    </source>
</evidence>
<comment type="caution">
    <text evidence="2">The sequence shown here is derived from an EMBL/GenBank/DDBJ whole genome shotgun (WGS) entry which is preliminary data.</text>
</comment>
<feature type="region of interest" description="Disordered" evidence="1">
    <location>
        <begin position="1"/>
        <end position="38"/>
    </location>
</feature>
<keyword evidence="3" id="KW-1185">Reference proteome</keyword>
<sequence length="151" mass="16471">MVRVRGVEDAQRVRGELREERDEVAAVRSAPGRPTSADAPRIVAEAGDRIELDFDRLDEARARLDQLQDVLVEQLRQAQDLGEPIGDGKGPVALHMRRAFRERGGAVGGGVQVALKSYLDELVALRDALGQVGATHRAEDALIAEAMRRQG</sequence>
<accession>A0ABU1PYI2</accession>
<evidence type="ECO:0000313" key="2">
    <source>
        <dbReference type="EMBL" id="MDR6595491.1"/>
    </source>
</evidence>
<feature type="compositionally biased region" description="Basic and acidic residues" evidence="1">
    <location>
        <begin position="1"/>
        <end position="25"/>
    </location>
</feature>